<evidence type="ECO:0000313" key="3">
    <source>
        <dbReference type="Proteomes" id="UP000322873"/>
    </source>
</evidence>
<feature type="region of interest" description="Disordered" evidence="1">
    <location>
        <begin position="1"/>
        <end position="53"/>
    </location>
</feature>
<evidence type="ECO:0000313" key="2">
    <source>
        <dbReference type="EMBL" id="KAA8572533.1"/>
    </source>
</evidence>
<feature type="compositionally biased region" description="Low complexity" evidence="1">
    <location>
        <begin position="12"/>
        <end position="25"/>
    </location>
</feature>
<comment type="caution">
    <text evidence="2">The sequence shown here is derived from an EMBL/GenBank/DDBJ whole genome shotgun (WGS) entry which is preliminary data.</text>
</comment>
<evidence type="ECO:0000256" key="1">
    <source>
        <dbReference type="SAM" id="MobiDB-lite"/>
    </source>
</evidence>
<feature type="compositionally biased region" description="Pro residues" evidence="1">
    <location>
        <begin position="375"/>
        <end position="384"/>
    </location>
</feature>
<feature type="compositionally biased region" description="Polar residues" evidence="1">
    <location>
        <begin position="223"/>
        <end position="243"/>
    </location>
</feature>
<feature type="region of interest" description="Disordered" evidence="1">
    <location>
        <begin position="314"/>
        <end position="393"/>
    </location>
</feature>
<dbReference type="Proteomes" id="UP000322873">
    <property type="component" value="Unassembled WGS sequence"/>
</dbReference>
<dbReference type="AlphaFoldDB" id="A0A5M9JVQ1"/>
<feature type="compositionally biased region" description="Basic and acidic residues" evidence="1">
    <location>
        <begin position="38"/>
        <end position="47"/>
    </location>
</feature>
<feature type="compositionally biased region" description="Low complexity" evidence="1">
    <location>
        <begin position="329"/>
        <end position="343"/>
    </location>
</feature>
<feature type="compositionally biased region" description="Polar residues" evidence="1">
    <location>
        <begin position="347"/>
        <end position="368"/>
    </location>
</feature>
<proteinExistence type="predicted"/>
<reference evidence="2 3" key="1">
    <citation type="submission" date="2019-06" db="EMBL/GenBank/DDBJ databases">
        <title>Genome Sequence of the Brown Rot Fungal Pathogen Monilinia fructicola.</title>
        <authorList>
            <person name="De Miccolis Angelini R.M."/>
            <person name="Landi L."/>
            <person name="Abate D."/>
            <person name="Pollastro S."/>
            <person name="Romanazzi G."/>
            <person name="Faretra F."/>
        </authorList>
    </citation>
    <scope>NUCLEOTIDE SEQUENCE [LARGE SCALE GENOMIC DNA]</scope>
    <source>
        <strain evidence="2 3">Mfrc123</strain>
    </source>
</reference>
<protein>
    <submittedName>
        <fullName evidence="2">Uncharacterized protein</fullName>
    </submittedName>
</protein>
<accession>A0A5M9JVQ1</accession>
<sequence length="454" mass="48305">MAIVGKTTPCLSRPASNSSSQASDAVCPGGSGGGGKPGRTEQQDIRRGAAGKFQDGKIAADARKAGGTCEEGCSCDYVLVDTSSELAQGGGDEDGKALGGVEVMPVCQGFVWDRLWFSASGDEDVGVGVGVGVRIRRSQAPTADSSWLTPERDDGVHIEGCLSDIPTSMSMPILKLRQREEKPELMGEIKKEIVKLTGSESKESKMVESSTNLIDEGMAKTIGSETCSSCTPNETRAGSSTRSAGEHPIRQPRGPPPIEELRARPTSLFEGSKNFASRAHLAHAGMKSTRAPDTHTKLESDWLNDNHYASAYFGIPDISNQSPRPPQESLPNLPQNLPSNPEPISNRYANLTGNQLPSSRESMTSQIALPSPSTTLPPSPPSPHPSSDWQEHPISVTDSLNKTILQPDNTENEENIEDSEEEKGMSAAVSLLGLGNSMLAALTLMNMRRESGPN</sequence>
<gene>
    <name evidence="2" type="ORF">EYC84_003143</name>
</gene>
<keyword evidence="3" id="KW-1185">Reference proteome</keyword>
<organism evidence="2 3">
    <name type="scientific">Monilinia fructicola</name>
    <name type="common">Brown rot fungus</name>
    <name type="synonym">Ciboria fructicola</name>
    <dbReference type="NCBI Taxonomy" id="38448"/>
    <lineage>
        <taxon>Eukaryota</taxon>
        <taxon>Fungi</taxon>
        <taxon>Dikarya</taxon>
        <taxon>Ascomycota</taxon>
        <taxon>Pezizomycotina</taxon>
        <taxon>Leotiomycetes</taxon>
        <taxon>Helotiales</taxon>
        <taxon>Sclerotiniaceae</taxon>
        <taxon>Monilinia</taxon>
    </lineage>
</organism>
<dbReference type="EMBL" id="VICG01000004">
    <property type="protein sequence ID" value="KAA8572533.1"/>
    <property type="molecule type" value="Genomic_DNA"/>
</dbReference>
<feature type="region of interest" description="Disordered" evidence="1">
    <location>
        <begin position="223"/>
        <end position="261"/>
    </location>
</feature>
<name>A0A5M9JVQ1_MONFR</name>